<evidence type="ECO:0000256" key="1">
    <source>
        <dbReference type="SAM" id="MobiDB-lite"/>
    </source>
</evidence>
<proteinExistence type="predicted"/>
<evidence type="ECO:0000259" key="2">
    <source>
        <dbReference type="SMART" id="SM00597"/>
    </source>
</evidence>
<evidence type="ECO:0000313" key="3">
    <source>
        <dbReference type="EMBL" id="KAK4435023.1"/>
    </source>
</evidence>
<dbReference type="PANTHER" id="PTHR45749">
    <property type="match status" value="1"/>
</dbReference>
<dbReference type="PANTHER" id="PTHR45749:SF35">
    <property type="entry name" value="AC-LIKE TRANSPOSASE-RELATED"/>
    <property type="match status" value="1"/>
</dbReference>
<feature type="domain" description="TTF-type" evidence="2">
    <location>
        <begin position="99"/>
        <end position="184"/>
    </location>
</feature>
<dbReference type="InterPro" id="IPR006580">
    <property type="entry name" value="Znf_TTF"/>
</dbReference>
<feature type="compositionally biased region" description="Polar residues" evidence="1">
    <location>
        <begin position="1"/>
        <end position="16"/>
    </location>
</feature>
<reference evidence="3" key="2">
    <citation type="journal article" date="2024" name="Plant">
        <title>Genomic evolution and insights into agronomic trait innovations of Sesamum species.</title>
        <authorList>
            <person name="Miao H."/>
            <person name="Wang L."/>
            <person name="Qu L."/>
            <person name="Liu H."/>
            <person name="Sun Y."/>
            <person name="Le M."/>
            <person name="Wang Q."/>
            <person name="Wei S."/>
            <person name="Zheng Y."/>
            <person name="Lin W."/>
            <person name="Duan Y."/>
            <person name="Cao H."/>
            <person name="Xiong S."/>
            <person name="Wang X."/>
            <person name="Wei L."/>
            <person name="Li C."/>
            <person name="Ma Q."/>
            <person name="Ju M."/>
            <person name="Zhao R."/>
            <person name="Li G."/>
            <person name="Mu C."/>
            <person name="Tian Q."/>
            <person name="Mei H."/>
            <person name="Zhang T."/>
            <person name="Gao T."/>
            <person name="Zhang H."/>
        </authorList>
    </citation>
    <scope>NUCLEOTIDE SEQUENCE</scope>
    <source>
        <strain evidence="3">3651</strain>
    </source>
</reference>
<dbReference type="AlphaFoldDB" id="A0AAE1YS40"/>
<dbReference type="SMART" id="SM00597">
    <property type="entry name" value="ZnF_TTF"/>
    <property type="match status" value="1"/>
</dbReference>
<reference evidence="3" key="1">
    <citation type="submission" date="2020-06" db="EMBL/GenBank/DDBJ databases">
        <authorList>
            <person name="Li T."/>
            <person name="Hu X."/>
            <person name="Zhang T."/>
            <person name="Song X."/>
            <person name="Zhang H."/>
            <person name="Dai N."/>
            <person name="Sheng W."/>
            <person name="Hou X."/>
            <person name="Wei L."/>
        </authorList>
    </citation>
    <scope>NUCLEOTIDE SEQUENCE</scope>
    <source>
        <strain evidence="3">3651</strain>
        <tissue evidence="3">Leaf</tissue>
    </source>
</reference>
<evidence type="ECO:0000313" key="4">
    <source>
        <dbReference type="Proteomes" id="UP001293254"/>
    </source>
</evidence>
<dbReference type="EMBL" id="JACGWO010000002">
    <property type="protein sequence ID" value="KAK4435023.1"/>
    <property type="molecule type" value="Genomic_DNA"/>
</dbReference>
<sequence>MGASDVNGTCTESANNLLEHANEEAGDSSEPSSLQNAFESESINIDEQPFSRVYIYDPSNWENLDNKSRDILVEKGPPKIESNLVFPLDKNSRHFSYAYYSRKLKNGESMERKWLVYSKHVDKVYCFCCKLFKSNNNVSLLANDRLNDWKHLSERLRKHENSVEHMTNMKTWNELRVRLDKNETIDSYLQKEIAKEERWRQVLKRIIFVVKCLAKNNLAFRGSNGKLYQDGNGNFLGMIEMIVEFDVVMQDHLRRIANREIHYHYLGALKSLDLNVDDVRGQGYDNGSNMQGKKQGVSNAIA</sequence>
<comment type="caution">
    <text evidence="3">The sequence shown here is derived from an EMBL/GenBank/DDBJ whole genome shotgun (WGS) entry which is preliminary data.</text>
</comment>
<keyword evidence="4" id="KW-1185">Reference proteome</keyword>
<feature type="region of interest" description="Disordered" evidence="1">
    <location>
        <begin position="1"/>
        <end position="37"/>
    </location>
</feature>
<name>A0AAE1YS40_9LAMI</name>
<organism evidence="3 4">
    <name type="scientific">Sesamum alatum</name>
    <dbReference type="NCBI Taxonomy" id="300844"/>
    <lineage>
        <taxon>Eukaryota</taxon>
        <taxon>Viridiplantae</taxon>
        <taxon>Streptophyta</taxon>
        <taxon>Embryophyta</taxon>
        <taxon>Tracheophyta</taxon>
        <taxon>Spermatophyta</taxon>
        <taxon>Magnoliopsida</taxon>
        <taxon>eudicotyledons</taxon>
        <taxon>Gunneridae</taxon>
        <taxon>Pentapetalae</taxon>
        <taxon>asterids</taxon>
        <taxon>lamiids</taxon>
        <taxon>Lamiales</taxon>
        <taxon>Pedaliaceae</taxon>
        <taxon>Sesamum</taxon>
    </lineage>
</organism>
<protein>
    <recommendedName>
        <fullName evidence="2">TTF-type domain-containing protein</fullName>
    </recommendedName>
</protein>
<dbReference type="Proteomes" id="UP001293254">
    <property type="component" value="Unassembled WGS sequence"/>
</dbReference>
<gene>
    <name evidence="3" type="ORF">Salat_0665300</name>
</gene>
<accession>A0AAE1YS40</accession>